<dbReference type="OMA" id="VRIFKMQ"/>
<keyword evidence="7" id="KW-1185">Reference proteome</keyword>
<protein>
    <recommendedName>
        <fullName evidence="5">RRM domain-containing protein</fullName>
    </recommendedName>
</protein>
<evidence type="ECO:0000256" key="3">
    <source>
        <dbReference type="PROSITE-ProRule" id="PRU00176"/>
    </source>
</evidence>
<dbReference type="GeneID" id="11533911"/>
<dbReference type="GO" id="GO:0005829">
    <property type="term" value="C:cytosol"/>
    <property type="evidence" value="ECO:0007669"/>
    <property type="project" value="TreeGrafter"/>
</dbReference>
<accession>G8BX54</accession>
<evidence type="ECO:0000256" key="1">
    <source>
        <dbReference type="ARBA" id="ARBA00022737"/>
    </source>
</evidence>
<keyword evidence="1" id="KW-0677">Repeat</keyword>
<gene>
    <name evidence="6" type="primary">TPHA0H01520</name>
    <name evidence="6" type="ordered locus">TPHA_0H01520</name>
</gene>
<dbReference type="PANTHER" id="PTHR47640">
    <property type="entry name" value="TRNA SELENOCYSTEINE 1-ASSOCIATED PROTEIN 1-RELATED-RELATED"/>
    <property type="match status" value="1"/>
</dbReference>
<feature type="domain" description="RRM" evidence="5">
    <location>
        <begin position="43"/>
        <end position="134"/>
    </location>
</feature>
<dbReference type="GO" id="GO:0006376">
    <property type="term" value="P:mRNA splice site recognition"/>
    <property type="evidence" value="ECO:0007669"/>
    <property type="project" value="TreeGrafter"/>
</dbReference>
<dbReference type="SMART" id="SM00360">
    <property type="entry name" value="RRM"/>
    <property type="match status" value="3"/>
</dbReference>
<dbReference type="STRING" id="1071381.G8BX54"/>
<feature type="domain" description="RRM" evidence="5">
    <location>
        <begin position="301"/>
        <end position="373"/>
    </location>
</feature>
<evidence type="ECO:0000256" key="4">
    <source>
        <dbReference type="SAM" id="MobiDB-lite"/>
    </source>
</evidence>
<feature type="region of interest" description="Disordered" evidence="4">
    <location>
        <begin position="1"/>
        <end position="31"/>
    </location>
</feature>
<dbReference type="HOGENOM" id="CLU_016304_7_0_1"/>
<dbReference type="KEGG" id="tpf:TPHA_0H01520"/>
<dbReference type="PANTHER" id="PTHR47640:SF10">
    <property type="entry name" value="TRNA SELENOCYSTEINE 1-ASSOCIATED PROTEIN 1-RELATED"/>
    <property type="match status" value="1"/>
</dbReference>
<dbReference type="GO" id="GO:0003729">
    <property type="term" value="F:mRNA binding"/>
    <property type="evidence" value="ECO:0007669"/>
    <property type="project" value="InterPro"/>
</dbReference>
<dbReference type="InterPro" id="IPR035979">
    <property type="entry name" value="RBD_domain_sf"/>
</dbReference>
<proteinExistence type="predicted"/>
<dbReference type="AlphaFoldDB" id="G8BX54"/>
<feature type="domain" description="RRM" evidence="5">
    <location>
        <begin position="154"/>
        <end position="233"/>
    </location>
</feature>
<dbReference type="InterPro" id="IPR012677">
    <property type="entry name" value="Nucleotide-bd_a/b_plait_sf"/>
</dbReference>
<keyword evidence="2 3" id="KW-0694">RNA-binding</keyword>
<dbReference type="RefSeq" id="XP_003686792.1">
    <property type="nucleotide sequence ID" value="XM_003686744.1"/>
</dbReference>
<dbReference type="EMBL" id="HE612863">
    <property type="protein sequence ID" value="CCE64358.1"/>
    <property type="molecule type" value="Genomic_DNA"/>
</dbReference>
<evidence type="ECO:0000259" key="5">
    <source>
        <dbReference type="PROSITE" id="PS50102"/>
    </source>
</evidence>
<dbReference type="Gene3D" id="3.30.70.330">
    <property type="match status" value="3"/>
</dbReference>
<dbReference type="Pfam" id="PF00076">
    <property type="entry name" value="RRM_1"/>
    <property type="match status" value="3"/>
</dbReference>
<dbReference type="Proteomes" id="UP000005666">
    <property type="component" value="Chromosome 8"/>
</dbReference>
<dbReference type="eggNOG" id="KOG0118">
    <property type="taxonomic scope" value="Eukaryota"/>
</dbReference>
<evidence type="ECO:0000313" key="6">
    <source>
        <dbReference type="EMBL" id="CCE64358.1"/>
    </source>
</evidence>
<dbReference type="InterPro" id="IPR000504">
    <property type="entry name" value="RRM_dom"/>
</dbReference>
<name>G8BX54_TETPH</name>
<organism evidence="6 7">
    <name type="scientific">Tetrapisispora phaffii (strain ATCC 24235 / CBS 4417 / NBRC 1672 / NRRL Y-8282 / UCD 70-5)</name>
    <name type="common">Yeast</name>
    <name type="synonym">Fabospora phaffii</name>
    <dbReference type="NCBI Taxonomy" id="1071381"/>
    <lineage>
        <taxon>Eukaryota</taxon>
        <taxon>Fungi</taxon>
        <taxon>Dikarya</taxon>
        <taxon>Ascomycota</taxon>
        <taxon>Saccharomycotina</taxon>
        <taxon>Saccharomycetes</taxon>
        <taxon>Saccharomycetales</taxon>
        <taxon>Saccharomycetaceae</taxon>
        <taxon>Tetrapisispora</taxon>
    </lineage>
</organism>
<evidence type="ECO:0000256" key="2">
    <source>
        <dbReference type="ARBA" id="ARBA00022884"/>
    </source>
</evidence>
<feature type="compositionally biased region" description="Polar residues" evidence="4">
    <location>
        <begin position="1"/>
        <end position="19"/>
    </location>
</feature>
<reference evidence="6 7" key="1">
    <citation type="journal article" date="2011" name="Proc. Natl. Acad. Sci. U.S.A.">
        <title>Evolutionary erosion of yeast sex chromosomes by mating-type switching accidents.</title>
        <authorList>
            <person name="Gordon J.L."/>
            <person name="Armisen D."/>
            <person name="Proux-Wera E."/>
            <person name="Oheigeartaigh S.S."/>
            <person name="Byrne K.P."/>
            <person name="Wolfe K.H."/>
        </authorList>
    </citation>
    <scope>NUCLEOTIDE SEQUENCE [LARGE SCALE GENOMIC DNA]</scope>
    <source>
        <strain evidence="7">ATCC 24235 / CBS 4417 / NBRC 1672 / NRRL Y-8282 / UCD 70-5</strain>
    </source>
</reference>
<dbReference type="InterPro" id="IPR050825">
    <property type="entry name" value="RBM42_RBP45_47-like"/>
</dbReference>
<dbReference type="OrthoDB" id="446113at2759"/>
<dbReference type="PROSITE" id="PS50102">
    <property type="entry name" value="RRM"/>
    <property type="match status" value="3"/>
</dbReference>
<evidence type="ECO:0000313" key="7">
    <source>
        <dbReference type="Proteomes" id="UP000005666"/>
    </source>
</evidence>
<sequence>MNYNQKSNYNKNFTKSNEFQHSKPYNNYKPRYNYKQTQGKGNNVLYMGGLDYSWNEAVIKDIWNKVGEPATNVRMMWNMQFQHNNAGPTEGKSNLGYCFVEFSTHETASNAIMKNGTMIPGYKGRYFKLNWSSGSSLSSSATHTENQGPQSNDYSVFVGDLGQNVTESQLYNLFKSHYASTLSSKIIHDPLTYISKGYGFIKFHDQNDYNDALSKMQNKILNGRGIKVRTVGNNDNNTTNKNVQFSNFRKDTFVPKTTSTTIASSATIVKPKQKQDRKLSNLVITKQVLPVLNDSTNPDNTTLVVSNASKDISMNEFKSYFLPFGNLIEISKDPNTNILFVTYVDRICAENSMRILQGKVIRGNKIQIAWGRPLLEIKNSLKQQNKQKSKRHPKRNSNVYEYIPEAINADSSLQLLSNKETDVMLPGISSLSFKNLEIQIGSSRNYNYSGLQHSSNNSTDKTLEVNFQPNSVYSHQINASIERLEKGSNGWLLS</sequence>
<dbReference type="SUPFAM" id="SSF54928">
    <property type="entry name" value="RNA-binding domain, RBD"/>
    <property type="match status" value="2"/>
</dbReference>